<protein>
    <submittedName>
        <fullName evidence="4">Ion channel, putative</fullName>
    </submittedName>
</protein>
<keyword evidence="2" id="KW-0472">Membrane</keyword>
<feature type="compositionally biased region" description="Polar residues" evidence="1">
    <location>
        <begin position="371"/>
        <end position="380"/>
    </location>
</feature>
<evidence type="ECO:0000259" key="3">
    <source>
        <dbReference type="Pfam" id="PF07885"/>
    </source>
</evidence>
<keyword evidence="2" id="KW-1133">Transmembrane helix</keyword>
<dbReference type="PANTHER" id="PTHR10153">
    <property type="entry name" value="SMALL CONDUCTANCE CALCIUM-ACTIVATED POTASSIUM CHANNEL"/>
    <property type="match status" value="1"/>
</dbReference>
<keyword evidence="5" id="KW-1185">Reference proteome</keyword>
<evidence type="ECO:0000256" key="2">
    <source>
        <dbReference type="SAM" id="Phobius"/>
    </source>
</evidence>
<dbReference type="GO" id="GO:0016286">
    <property type="term" value="F:small conductance calcium-activated potassium channel activity"/>
    <property type="evidence" value="ECO:0007669"/>
    <property type="project" value="InterPro"/>
</dbReference>
<proteinExistence type="predicted"/>
<gene>
    <name evidence="4" type="ORF">ADEAN_000679000</name>
</gene>
<dbReference type="InterPro" id="IPR013099">
    <property type="entry name" value="K_chnl_dom"/>
</dbReference>
<accession>A0A7G2CIT0</accession>
<evidence type="ECO:0000313" key="5">
    <source>
        <dbReference type="Proteomes" id="UP000515908"/>
    </source>
</evidence>
<dbReference type="Pfam" id="PF07885">
    <property type="entry name" value="Ion_trans_2"/>
    <property type="match status" value="1"/>
</dbReference>
<name>A0A7G2CIT0_9TRYP</name>
<dbReference type="Proteomes" id="UP000515908">
    <property type="component" value="Chromosome 13"/>
</dbReference>
<feature type="transmembrane region" description="Helical" evidence="2">
    <location>
        <begin position="245"/>
        <end position="266"/>
    </location>
</feature>
<dbReference type="GO" id="GO:0016020">
    <property type="term" value="C:membrane"/>
    <property type="evidence" value="ECO:0007669"/>
    <property type="project" value="InterPro"/>
</dbReference>
<feature type="transmembrane region" description="Helical" evidence="2">
    <location>
        <begin position="141"/>
        <end position="160"/>
    </location>
</feature>
<sequence length="491" mass="54810">MELRTRVENLLQPPVPVGVPVPTRGSSIIVSLEEDVSKHFWLRGIMCFLFILSFCLSIFKLDSFVGNTVIHVLLLLLSLGAEVCLYFIYHIKARFAGFTNPANTQEKKTNVFHSPLLGSMIFEMVLWLLQCPPGVSNLNVMAGLDSLILLRVYVVIIFLTKLGTRSIYKRVIAHLCGFRYNSSYLWQSQLFTQSPIYPALGFLMGWLAVSLLHAKGEDTSYLDSLYFSFTTAAFQGYGDYSPRSFVGRLAAVLSWTLGVGALAYCVTLMHQLLKISEPERNLYTLFHVNQLCSRVPGEAARVIQRSWKLYVVKRDGRNALSIQFNAFFLSTQCANFRRLRREFKRHEEAFIRSSTTFEDAIAALSAYNSRATTPSGSRATTPRRRPFALYQDTKAKPATPRETALNEDPSHGKRGATKPLSRSASFLSASALGAAGNSHSHRTSKAITEACDKINDLNRTLDALLLRTRKLTNGLSDHPLSTPDASTEVDS</sequence>
<reference evidence="4 5" key="1">
    <citation type="submission" date="2020-08" db="EMBL/GenBank/DDBJ databases">
        <authorList>
            <person name="Newling K."/>
            <person name="Davey J."/>
            <person name="Forrester S."/>
        </authorList>
    </citation>
    <scope>NUCLEOTIDE SEQUENCE [LARGE SCALE GENOMIC DNA]</scope>
    <source>
        <strain evidence="5">Crithidia deanei Carvalho (ATCC PRA-265)</strain>
    </source>
</reference>
<feature type="transmembrane region" description="Helical" evidence="2">
    <location>
        <begin position="196"/>
        <end position="214"/>
    </location>
</feature>
<dbReference type="InterPro" id="IPR015449">
    <property type="entry name" value="K_chnl_Ca-activ_SK"/>
</dbReference>
<evidence type="ECO:0000313" key="4">
    <source>
        <dbReference type="EMBL" id="CAD2219285.1"/>
    </source>
</evidence>
<organism evidence="4 5">
    <name type="scientific">Angomonas deanei</name>
    <dbReference type="NCBI Taxonomy" id="59799"/>
    <lineage>
        <taxon>Eukaryota</taxon>
        <taxon>Discoba</taxon>
        <taxon>Euglenozoa</taxon>
        <taxon>Kinetoplastea</taxon>
        <taxon>Metakinetoplastina</taxon>
        <taxon>Trypanosomatida</taxon>
        <taxon>Trypanosomatidae</taxon>
        <taxon>Strigomonadinae</taxon>
        <taxon>Angomonas</taxon>
    </lineage>
</organism>
<dbReference type="Gene3D" id="1.10.287.70">
    <property type="match status" value="1"/>
</dbReference>
<feature type="transmembrane region" description="Helical" evidence="2">
    <location>
        <begin position="110"/>
        <end position="129"/>
    </location>
</feature>
<feature type="region of interest" description="Disordered" evidence="1">
    <location>
        <begin position="371"/>
        <end position="421"/>
    </location>
</feature>
<evidence type="ECO:0000256" key="1">
    <source>
        <dbReference type="SAM" id="MobiDB-lite"/>
    </source>
</evidence>
<dbReference type="VEuPathDB" id="TriTrypDB:ADEAN_000679000"/>
<feature type="transmembrane region" description="Helical" evidence="2">
    <location>
        <begin position="40"/>
        <end position="59"/>
    </location>
</feature>
<dbReference type="AlphaFoldDB" id="A0A7G2CIT0"/>
<feature type="transmembrane region" description="Helical" evidence="2">
    <location>
        <begin position="65"/>
        <end position="89"/>
    </location>
</feature>
<dbReference type="EMBL" id="LR877157">
    <property type="protein sequence ID" value="CAD2219285.1"/>
    <property type="molecule type" value="Genomic_DNA"/>
</dbReference>
<keyword evidence="2" id="KW-0812">Transmembrane</keyword>
<feature type="domain" description="Potassium channel" evidence="3">
    <location>
        <begin position="205"/>
        <end position="273"/>
    </location>
</feature>
<dbReference type="SUPFAM" id="SSF81324">
    <property type="entry name" value="Voltage-gated potassium channels"/>
    <property type="match status" value="1"/>
</dbReference>